<feature type="transmembrane region" description="Helical" evidence="1">
    <location>
        <begin position="286"/>
        <end position="310"/>
    </location>
</feature>
<feature type="domain" description="Nucleoside transporter/FeoB GTPase Gate" evidence="2">
    <location>
        <begin position="411"/>
        <end position="512"/>
    </location>
</feature>
<keyword evidence="1" id="KW-0472">Membrane</keyword>
<dbReference type="InterPro" id="IPR011642">
    <property type="entry name" value="Gate_dom"/>
</dbReference>
<feature type="transmembrane region" description="Helical" evidence="1">
    <location>
        <begin position="256"/>
        <end position="280"/>
    </location>
</feature>
<gene>
    <name evidence="3" type="ORF">ENS31_04375</name>
</gene>
<sequence length="542" mass="58907">MLNYVWLALILLGFASAVYLDVNDITSNKFRNNEKLDCIVEYSKSFESQKSFDTKVIISKKSFQRFYNQPIESDFETSARLTKTGQENLFQSFLKIDNSAPELWKEIAAASGKDDDIIGQIKIDSKLDSTKYTATIILESVSFVFLKKVTNEAIKIAGTAVEIALGLIGLMAMWLGVMKVAEEAGLIKIIANFIKPVTKRIFPEIPPDHPAIGSMVMNISANMLGLGNAATPFGLKAMEELDTLNPNKGTATNSMITFLAINTAGFTLIPATAIAVRAAAGSSDPTMIIGTTMFAAFCSTLTGLTMAKLFHLVSAGKEKFIETIRNNLKKILLVILILISLFVLSSFGAFKFLSFVFNETSFNIFKKTIEIISVIAIPIIIVFFIGFGALKKIKVYEQFVEGAKEGFNIAVRIIPYLVAMLVAIAIFRAGGAMNNWLVPVLKLVTDPLGMPAEALPMALMRPLSGSGSLGIMAEIMKVHGPDSFIGILVSTFFGSTETTFYVLAVYFGAVNIKNTRYALPVGLIADVAGILAALFIVTLLYG</sequence>
<protein>
    <submittedName>
        <fullName evidence="3">Nucleoside recognition protein</fullName>
    </submittedName>
</protein>
<keyword evidence="1" id="KW-0812">Transmembrane</keyword>
<dbReference type="InterPro" id="IPR052549">
    <property type="entry name" value="SpmB"/>
</dbReference>
<keyword evidence="1" id="KW-1133">Transmembrane helix</keyword>
<name>A0A7V3E716_9BACT</name>
<dbReference type="Pfam" id="PF07670">
    <property type="entry name" value="Gate"/>
    <property type="match status" value="2"/>
</dbReference>
<feature type="domain" description="Nucleoside transporter/FeoB GTPase Gate" evidence="2">
    <location>
        <begin position="165"/>
        <end position="275"/>
    </location>
</feature>
<dbReference type="EMBL" id="DSUJ01000008">
    <property type="protein sequence ID" value="HFI90754.1"/>
    <property type="molecule type" value="Genomic_DNA"/>
</dbReference>
<dbReference type="GO" id="GO:0005886">
    <property type="term" value="C:plasma membrane"/>
    <property type="evidence" value="ECO:0007669"/>
    <property type="project" value="TreeGrafter"/>
</dbReference>
<organism evidence="3">
    <name type="scientific">Ignavibacterium album</name>
    <dbReference type="NCBI Taxonomy" id="591197"/>
    <lineage>
        <taxon>Bacteria</taxon>
        <taxon>Pseudomonadati</taxon>
        <taxon>Ignavibacteriota</taxon>
        <taxon>Ignavibacteria</taxon>
        <taxon>Ignavibacteriales</taxon>
        <taxon>Ignavibacteriaceae</taxon>
        <taxon>Ignavibacterium</taxon>
    </lineage>
</organism>
<evidence type="ECO:0000256" key="1">
    <source>
        <dbReference type="SAM" id="Phobius"/>
    </source>
</evidence>
<feature type="transmembrane region" description="Helical" evidence="1">
    <location>
        <begin position="410"/>
        <end position="430"/>
    </location>
</feature>
<dbReference type="PANTHER" id="PTHR35793">
    <property type="entry name" value="INNER MEMBRANE PROTEIN YJIG"/>
    <property type="match status" value="1"/>
</dbReference>
<feature type="transmembrane region" description="Helical" evidence="1">
    <location>
        <begin position="331"/>
        <end position="357"/>
    </location>
</feature>
<evidence type="ECO:0000259" key="2">
    <source>
        <dbReference type="Pfam" id="PF07670"/>
    </source>
</evidence>
<dbReference type="AlphaFoldDB" id="A0A7V3E716"/>
<reference evidence="3" key="1">
    <citation type="journal article" date="2020" name="mSystems">
        <title>Genome- and Community-Level Interaction Insights into Carbon Utilization and Element Cycling Functions of Hydrothermarchaeota in Hydrothermal Sediment.</title>
        <authorList>
            <person name="Zhou Z."/>
            <person name="Liu Y."/>
            <person name="Xu W."/>
            <person name="Pan J."/>
            <person name="Luo Z.H."/>
            <person name="Li M."/>
        </authorList>
    </citation>
    <scope>NUCLEOTIDE SEQUENCE [LARGE SCALE GENOMIC DNA]</scope>
    <source>
        <strain evidence="3">SpSt-479</strain>
    </source>
</reference>
<proteinExistence type="predicted"/>
<evidence type="ECO:0000313" key="3">
    <source>
        <dbReference type="EMBL" id="HFI90754.1"/>
    </source>
</evidence>
<feature type="transmembrane region" description="Helical" evidence="1">
    <location>
        <begin position="369"/>
        <end position="390"/>
    </location>
</feature>
<accession>A0A7V3E716</accession>
<feature type="transmembrane region" description="Helical" evidence="1">
    <location>
        <begin position="519"/>
        <end position="541"/>
    </location>
</feature>
<comment type="caution">
    <text evidence="3">The sequence shown here is derived from an EMBL/GenBank/DDBJ whole genome shotgun (WGS) entry which is preliminary data.</text>
</comment>
<feature type="transmembrane region" description="Helical" evidence="1">
    <location>
        <begin position="484"/>
        <end position="507"/>
    </location>
</feature>
<feature type="transmembrane region" description="Helical" evidence="1">
    <location>
        <begin position="156"/>
        <end position="177"/>
    </location>
</feature>
<dbReference type="PANTHER" id="PTHR35793:SF2">
    <property type="entry name" value="INNER MEMBRANE PROTEIN YJIG"/>
    <property type="match status" value="1"/>
</dbReference>